<feature type="compositionally biased region" description="Acidic residues" evidence="1">
    <location>
        <begin position="93"/>
        <end position="103"/>
    </location>
</feature>
<comment type="caution">
    <text evidence="2">The sequence shown here is derived from an EMBL/GenBank/DDBJ whole genome shotgun (WGS) entry which is preliminary data.</text>
</comment>
<dbReference type="RefSeq" id="WP_071062856.1">
    <property type="nucleotide sequence ID" value="NZ_MAXA01000173.1"/>
</dbReference>
<evidence type="ECO:0000313" key="2">
    <source>
        <dbReference type="EMBL" id="OHV30804.1"/>
    </source>
</evidence>
<organism evidence="2 3">
    <name type="scientific">Parafrankia soli</name>
    <dbReference type="NCBI Taxonomy" id="2599596"/>
    <lineage>
        <taxon>Bacteria</taxon>
        <taxon>Bacillati</taxon>
        <taxon>Actinomycetota</taxon>
        <taxon>Actinomycetes</taxon>
        <taxon>Frankiales</taxon>
        <taxon>Frankiaceae</taxon>
        <taxon>Parafrankia</taxon>
    </lineage>
</organism>
<gene>
    <name evidence="2" type="ORF">BBK14_33970</name>
</gene>
<sequence length="103" mass="11013">MSGRHDLPVGHLVDLLITTSAARGQFGSDYFSGGRITRAAAPARLVLVVLAGDPAGRGWWVGYPASRAVLVRPEDILAARDLGHAEPEAIDPTQEENGEERQL</sequence>
<dbReference type="Proteomes" id="UP000179769">
    <property type="component" value="Unassembled WGS sequence"/>
</dbReference>
<dbReference type="EMBL" id="MAXA01000173">
    <property type="protein sequence ID" value="OHV30804.1"/>
    <property type="molecule type" value="Genomic_DNA"/>
</dbReference>
<name>A0A1S1QEV7_9ACTN</name>
<dbReference type="AlphaFoldDB" id="A0A1S1QEV7"/>
<dbReference type="OrthoDB" id="9995863at2"/>
<reference evidence="3" key="1">
    <citation type="submission" date="2016-07" db="EMBL/GenBank/DDBJ databases">
        <title>Frankia sp. NRRL B-16219 Genome sequencing.</title>
        <authorList>
            <person name="Ghodhbane-Gtari F."/>
            <person name="Swanson E."/>
            <person name="Gueddou A."/>
            <person name="Louati M."/>
            <person name="Nouioui I."/>
            <person name="Hezbri K."/>
            <person name="Abebe-Akele F."/>
            <person name="Simpson S."/>
            <person name="Morris K."/>
            <person name="Thomas K."/>
            <person name="Gtari M."/>
            <person name="Tisa L.S."/>
        </authorList>
    </citation>
    <scope>NUCLEOTIDE SEQUENCE [LARGE SCALE GENOMIC DNA]</scope>
    <source>
        <strain evidence="3">NRRL B-16219</strain>
    </source>
</reference>
<proteinExistence type="predicted"/>
<feature type="region of interest" description="Disordered" evidence="1">
    <location>
        <begin position="82"/>
        <end position="103"/>
    </location>
</feature>
<accession>A0A1S1QEV7</accession>
<keyword evidence="3" id="KW-1185">Reference proteome</keyword>
<evidence type="ECO:0000313" key="3">
    <source>
        <dbReference type="Proteomes" id="UP000179769"/>
    </source>
</evidence>
<evidence type="ECO:0000256" key="1">
    <source>
        <dbReference type="SAM" id="MobiDB-lite"/>
    </source>
</evidence>
<protein>
    <submittedName>
        <fullName evidence="2">Uncharacterized protein</fullName>
    </submittedName>
</protein>